<name>A0ABS9S9U3_9GAMM</name>
<proteinExistence type="predicted"/>
<accession>A0ABS9S9U3</accession>
<dbReference type="Proteomes" id="UP001320609">
    <property type="component" value="Unassembled WGS sequence"/>
</dbReference>
<protein>
    <submittedName>
        <fullName evidence="1">Uncharacterized protein</fullName>
    </submittedName>
</protein>
<sequence>MTKQTCYMCQREKTSVEHVPPRCLFPQQKDLDDGDDLRKQLITVPSCDIHNTAKSKDDEYLLYSLLLSIPNNETSENYFFKKGLRAIQHNPSLIENMVKDNLPVTAIDNKTGEVHKTIAVKIDENRLHQSLISIGYALYFHHFSKPWSGEIQAYPHFLIHLTEDDARELNEPNENMQKAIEEMLDLAKSQFHGENPKVFCYQYIQGSEDTPLIMYLRFYEGSRATLMFKK</sequence>
<gene>
    <name evidence="1" type="ORF">MLE19_16130</name>
</gene>
<organism evidence="1 2">
    <name type="scientific">Vreelandella neptunia</name>
    <dbReference type="NCBI Taxonomy" id="115551"/>
    <lineage>
        <taxon>Bacteria</taxon>
        <taxon>Pseudomonadati</taxon>
        <taxon>Pseudomonadota</taxon>
        <taxon>Gammaproteobacteria</taxon>
        <taxon>Oceanospirillales</taxon>
        <taxon>Halomonadaceae</taxon>
        <taxon>Vreelandella</taxon>
    </lineage>
</organism>
<reference evidence="1 2" key="1">
    <citation type="submission" date="2022-03" db="EMBL/GenBank/DDBJ databases">
        <title>Genomic signatures underlying metal tolerance in selected Arctic bacterial isolates.</title>
        <authorList>
            <person name="Thomas F.A."/>
            <person name="Venkatachalam S."/>
            <person name="Krishnan K.P."/>
        </authorList>
    </citation>
    <scope>NUCLEOTIDE SEQUENCE [LARGE SCALE GENOMIC DNA]</scope>
    <source>
        <strain evidence="1 2">HM116</strain>
    </source>
</reference>
<evidence type="ECO:0000313" key="2">
    <source>
        <dbReference type="Proteomes" id="UP001320609"/>
    </source>
</evidence>
<evidence type="ECO:0000313" key="1">
    <source>
        <dbReference type="EMBL" id="MCH4812864.1"/>
    </source>
</evidence>
<dbReference type="EMBL" id="JAKVTW010000013">
    <property type="protein sequence ID" value="MCH4812864.1"/>
    <property type="molecule type" value="Genomic_DNA"/>
</dbReference>
<comment type="caution">
    <text evidence="1">The sequence shown here is derived from an EMBL/GenBank/DDBJ whole genome shotgun (WGS) entry which is preliminary data.</text>
</comment>
<dbReference type="RefSeq" id="WP_240719158.1">
    <property type="nucleotide sequence ID" value="NZ_JAKVTW010000013.1"/>
</dbReference>
<keyword evidence="2" id="KW-1185">Reference proteome</keyword>